<feature type="region of interest" description="Disordered" evidence="2">
    <location>
        <begin position="147"/>
        <end position="172"/>
    </location>
</feature>
<keyword evidence="5" id="KW-1185">Reference proteome</keyword>
<comment type="caution">
    <text evidence="3">The sequence shown here is derived from an EMBL/GenBank/DDBJ whole genome shotgun (WGS) entry which is preliminary data.</text>
</comment>
<evidence type="ECO:0000313" key="5">
    <source>
        <dbReference type="Proteomes" id="UP001190700"/>
    </source>
</evidence>
<feature type="coiled-coil region" evidence="1">
    <location>
        <begin position="185"/>
        <end position="212"/>
    </location>
</feature>
<reference evidence="3 5" key="1">
    <citation type="journal article" date="2015" name="Genome Biol. Evol.">
        <title>Comparative Genomics of a Bacterivorous Green Alga Reveals Evolutionary Causalities and Consequences of Phago-Mixotrophic Mode of Nutrition.</title>
        <authorList>
            <person name="Burns J.A."/>
            <person name="Paasch A."/>
            <person name="Narechania A."/>
            <person name="Kim E."/>
        </authorList>
    </citation>
    <scope>NUCLEOTIDE SEQUENCE [LARGE SCALE GENOMIC DNA]</scope>
    <source>
        <strain evidence="3">PLY_AMNH</strain>
    </source>
</reference>
<accession>A0AAE0G0M9</accession>
<evidence type="ECO:0000313" key="3">
    <source>
        <dbReference type="EMBL" id="KAK3269429.1"/>
    </source>
</evidence>
<keyword evidence="1" id="KW-0175">Coiled coil</keyword>
<dbReference type="AlphaFoldDB" id="A0AAE0G0M9"/>
<evidence type="ECO:0000313" key="4">
    <source>
        <dbReference type="EMBL" id="KAK3275187.1"/>
    </source>
</evidence>
<evidence type="ECO:0000256" key="1">
    <source>
        <dbReference type="SAM" id="Coils"/>
    </source>
</evidence>
<dbReference type="EMBL" id="LGRX02010958">
    <property type="protein sequence ID" value="KAK3269429.1"/>
    <property type="molecule type" value="Genomic_DNA"/>
</dbReference>
<protein>
    <submittedName>
        <fullName evidence="3">Uncharacterized protein</fullName>
    </submittedName>
</protein>
<reference evidence="3" key="2">
    <citation type="submission" date="2023-06" db="EMBL/GenBank/DDBJ databases">
        <title>Long-read-based genome assembly of the green algal bacterivore Cymbomonas tetramitiformis.</title>
        <authorList>
            <person name="Gyaltshen Y."/>
            <person name="Rozenberg A."/>
            <person name="Paasch A."/>
            <person name="Burns J.A."/>
            <person name="Warring S."/>
            <person name="Larson R."/>
            <person name="Maurer-Alcala X."/>
            <person name="Dacks J."/>
            <person name="Kim E."/>
        </authorList>
    </citation>
    <scope>NUCLEOTIDE SEQUENCE</scope>
    <source>
        <strain evidence="3">PLY_AMNH</strain>
    </source>
</reference>
<name>A0AAE0G0M9_9CHLO</name>
<evidence type="ECO:0000256" key="2">
    <source>
        <dbReference type="SAM" id="MobiDB-lite"/>
    </source>
</evidence>
<gene>
    <name evidence="4" type="ORF">CYMTET_16667</name>
    <name evidence="3" type="ORF">CYMTET_22128</name>
</gene>
<feature type="compositionally biased region" description="Polar residues" evidence="2">
    <location>
        <begin position="94"/>
        <end position="104"/>
    </location>
</feature>
<feature type="compositionally biased region" description="Polar residues" evidence="2">
    <location>
        <begin position="41"/>
        <end position="51"/>
    </location>
</feature>
<feature type="compositionally biased region" description="Pro residues" evidence="2">
    <location>
        <begin position="13"/>
        <end position="23"/>
    </location>
</feature>
<dbReference type="EMBL" id="LGRX02007364">
    <property type="protein sequence ID" value="KAK3275187.1"/>
    <property type="molecule type" value="Genomic_DNA"/>
</dbReference>
<organism evidence="3 5">
    <name type="scientific">Cymbomonas tetramitiformis</name>
    <dbReference type="NCBI Taxonomy" id="36881"/>
    <lineage>
        <taxon>Eukaryota</taxon>
        <taxon>Viridiplantae</taxon>
        <taxon>Chlorophyta</taxon>
        <taxon>Pyramimonadophyceae</taxon>
        <taxon>Pyramimonadales</taxon>
        <taxon>Pyramimonadaceae</taxon>
        <taxon>Cymbomonas</taxon>
    </lineage>
</organism>
<feature type="region of interest" description="Disordered" evidence="2">
    <location>
        <begin position="1"/>
        <end position="112"/>
    </location>
</feature>
<feature type="compositionally biased region" description="Low complexity" evidence="2">
    <location>
        <begin position="147"/>
        <end position="164"/>
    </location>
</feature>
<proteinExistence type="predicted"/>
<dbReference type="Proteomes" id="UP001190700">
    <property type="component" value="Unassembled WGS sequence"/>
</dbReference>
<sequence length="219" mass="23356">MASRFVYNDQPKPAAPKPVPAPTKPSSSSGRSQPKYAHDGTLTSHAFSENASAKDCLNFGHAPPTPSPKFGRRSSSPARSMANEPRPLERAPSQKDQTWRQPAPQQLFGDDAVGACMSQPEYAESCTGSKPTPSVVAKAVRPPWVAPRPAKSVAGSVAGSAVSRKSGRTSSTYKTGATALLNDRIDVLMKELENERSAREAIEDKLTNLNTKFPVAVKA</sequence>